<evidence type="ECO:0000256" key="1">
    <source>
        <dbReference type="ARBA" id="ARBA00007074"/>
    </source>
</evidence>
<dbReference type="PANTHER" id="PTHR47053">
    <property type="entry name" value="MUREIN DD-ENDOPEPTIDASE MEPH-RELATED"/>
    <property type="match status" value="1"/>
</dbReference>
<proteinExistence type="inferred from homology"/>
<reference evidence="6" key="1">
    <citation type="submission" date="2020-02" db="EMBL/GenBank/DDBJ databases">
        <authorList>
            <person name="Meier V. D."/>
        </authorList>
    </citation>
    <scope>NUCLEOTIDE SEQUENCE</scope>
    <source>
        <strain evidence="6">AVDCRST_MAG29</strain>
    </source>
</reference>
<dbReference type="Pfam" id="PF00877">
    <property type="entry name" value="NLPC_P60"/>
    <property type="match status" value="1"/>
</dbReference>
<organism evidence="6">
    <name type="scientific">uncultured Nocardioidaceae bacterium</name>
    <dbReference type="NCBI Taxonomy" id="253824"/>
    <lineage>
        <taxon>Bacteria</taxon>
        <taxon>Bacillati</taxon>
        <taxon>Actinomycetota</taxon>
        <taxon>Actinomycetes</taxon>
        <taxon>Propionibacteriales</taxon>
        <taxon>Nocardioidaceae</taxon>
        <taxon>environmental samples</taxon>
    </lineage>
</organism>
<comment type="similarity">
    <text evidence="1">Belongs to the peptidase C40 family.</text>
</comment>
<dbReference type="SUPFAM" id="SSF54001">
    <property type="entry name" value="Cysteine proteinases"/>
    <property type="match status" value="1"/>
</dbReference>
<dbReference type="PANTHER" id="PTHR47053:SF3">
    <property type="entry name" value="GAMMA-D-GLUTAMYL-L-LYSINE DIPEPTIDYL-PEPTIDASE"/>
    <property type="match status" value="1"/>
</dbReference>
<dbReference type="EMBL" id="CADCUG010000145">
    <property type="protein sequence ID" value="CAA9355128.1"/>
    <property type="molecule type" value="Genomic_DNA"/>
</dbReference>
<name>A0A6J4MC35_9ACTN</name>
<evidence type="ECO:0000259" key="5">
    <source>
        <dbReference type="PROSITE" id="PS51935"/>
    </source>
</evidence>
<dbReference type="InterPro" id="IPR051202">
    <property type="entry name" value="Peptidase_C40"/>
</dbReference>
<dbReference type="InterPro" id="IPR038765">
    <property type="entry name" value="Papain-like_cys_pep_sf"/>
</dbReference>
<dbReference type="GO" id="GO:0008234">
    <property type="term" value="F:cysteine-type peptidase activity"/>
    <property type="evidence" value="ECO:0007669"/>
    <property type="project" value="UniProtKB-KW"/>
</dbReference>
<keyword evidence="3" id="KW-0378">Hydrolase</keyword>
<dbReference type="AlphaFoldDB" id="A0A6J4MC35"/>
<evidence type="ECO:0000256" key="3">
    <source>
        <dbReference type="ARBA" id="ARBA00022801"/>
    </source>
</evidence>
<dbReference type="Gene3D" id="2.30.30.40">
    <property type="entry name" value="SH3 Domains"/>
    <property type="match status" value="1"/>
</dbReference>
<sequence length="290" mass="30236">MTTRLVVTAPVATVWTGPDAPRAVDGPAVADEPDMAAWTEAMPTDVRLGLHGRVVTQALAGEPAELVAESGPWAQVLLPWQPGSDPGGYPGWVRTAHLGQVRPESGSLVVVTAAPATPAVTSNGDIELSYATVLRRVPVSGSPPDRVEVRLPDGRTAHVSAAAVQPWPRPLTPAAALDSARDHLGLPYLWGGTSGRGLDCSGLVHLVLRTYGVTVPRDACDQQDALTPVPPGSARPGDVYFFARPGRRAHHVGWVSTSGMLHATEGSAVEDVPLTTERTATLVAAARPVG</sequence>
<accession>A0A6J4MC35</accession>
<dbReference type="Gene3D" id="3.90.1720.10">
    <property type="entry name" value="endopeptidase domain like (from Nostoc punctiforme)"/>
    <property type="match status" value="1"/>
</dbReference>
<evidence type="ECO:0000256" key="4">
    <source>
        <dbReference type="ARBA" id="ARBA00022807"/>
    </source>
</evidence>
<keyword evidence="4" id="KW-0788">Thiol protease</keyword>
<keyword evidence="2" id="KW-0645">Protease</keyword>
<dbReference type="GO" id="GO:0006508">
    <property type="term" value="P:proteolysis"/>
    <property type="evidence" value="ECO:0007669"/>
    <property type="project" value="UniProtKB-KW"/>
</dbReference>
<dbReference type="PROSITE" id="PS51935">
    <property type="entry name" value="NLPC_P60"/>
    <property type="match status" value="1"/>
</dbReference>
<protein>
    <recommendedName>
        <fullName evidence="5">NlpC/P60 domain-containing protein</fullName>
    </recommendedName>
</protein>
<feature type="domain" description="NlpC/P60" evidence="5">
    <location>
        <begin position="170"/>
        <end position="290"/>
    </location>
</feature>
<dbReference type="InterPro" id="IPR000064">
    <property type="entry name" value="NLP_P60_dom"/>
</dbReference>
<evidence type="ECO:0000313" key="6">
    <source>
        <dbReference type="EMBL" id="CAA9355128.1"/>
    </source>
</evidence>
<evidence type="ECO:0000256" key="2">
    <source>
        <dbReference type="ARBA" id="ARBA00022670"/>
    </source>
</evidence>
<gene>
    <name evidence="6" type="ORF">AVDCRST_MAG29-2543</name>
</gene>